<dbReference type="Gene3D" id="3.30.1330.70">
    <property type="entry name" value="Holliday junction resolvase RusA"/>
    <property type="match status" value="1"/>
</dbReference>
<dbReference type="GO" id="GO:0000287">
    <property type="term" value="F:magnesium ion binding"/>
    <property type="evidence" value="ECO:0007669"/>
    <property type="project" value="InterPro"/>
</dbReference>
<dbReference type="Pfam" id="PF05866">
    <property type="entry name" value="RusA"/>
    <property type="match status" value="1"/>
</dbReference>
<dbReference type="InterPro" id="IPR008822">
    <property type="entry name" value="Endonuclease_RusA-like"/>
</dbReference>
<accession>A0A2S0M9F1</accession>
<dbReference type="InterPro" id="IPR036614">
    <property type="entry name" value="RusA-like_sf"/>
</dbReference>
<dbReference type="Proteomes" id="UP000238358">
    <property type="component" value="Chromosome"/>
</dbReference>
<dbReference type="SUPFAM" id="SSF103084">
    <property type="entry name" value="Holliday junction resolvase RusA"/>
    <property type="match status" value="1"/>
</dbReference>
<organism evidence="1 2">
    <name type="scientific">Megasphaera elsdenii</name>
    <dbReference type="NCBI Taxonomy" id="907"/>
    <lineage>
        <taxon>Bacteria</taxon>
        <taxon>Bacillati</taxon>
        <taxon>Bacillota</taxon>
        <taxon>Negativicutes</taxon>
        <taxon>Veillonellales</taxon>
        <taxon>Veillonellaceae</taxon>
        <taxon>Megasphaera</taxon>
    </lineage>
</organism>
<dbReference type="EMBL" id="CP027569">
    <property type="protein sequence ID" value="AVO28057.1"/>
    <property type="molecule type" value="Genomic_DNA"/>
</dbReference>
<reference evidence="1 2" key="1">
    <citation type="journal article" date="2018" name="Genome Announc.">
        <title>Complete genomes of two Megasphaera elsdenii strains, NCIMB 702410 and ATCC 25940.</title>
        <authorList>
            <person name="Hatmaker E.A."/>
            <person name="O'Dell K."/>
            <person name="Riley L.A."/>
            <person name="Klingeman D.M."/>
            <person name="Guss A.M."/>
        </authorList>
    </citation>
    <scope>NUCLEOTIDE SEQUENCE [LARGE SCALE GENOMIC DNA]</scope>
    <source>
        <strain evidence="1 2">NCIMB702410</strain>
    </source>
</reference>
<dbReference type="GO" id="GO:0006310">
    <property type="term" value="P:DNA recombination"/>
    <property type="evidence" value="ECO:0007669"/>
    <property type="project" value="InterPro"/>
</dbReference>
<evidence type="ECO:0000313" key="1">
    <source>
        <dbReference type="EMBL" id="AVO28057.1"/>
    </source>
</evidence>
<gene>
    <name evidence="1" type="ORF">C6Y28_10700</name>
</gene>
<protein>
    <submittedName>
        <fullName evidence="1">RusA family crossover junction endodeoxyribonuclease</fullName>
    </submittedName>
</protein>
<evidence type="ECO:0000313" key="2">
    <source>
        <dbReference type="Proteomes" id="UP000238358"/>
    </source>
</evidence>
<dbReference type="OrthoDB" id="1625446at2"/>
<proteinExistence type="predicted"/>
<sequence length="153" mass="17627">MTYRFVIHGRPMTKKNSLQKTRYGLIQGKAYREYAKDAMWHLKLQRRPIHPIDCAVKMTAKYYMPNRKGWPDLFGLVQATADILESAGIIEDDGYIAEMGGSMIAGIDAEDPRVEITVSEITDLKHPLYKLHPKLKKKLLEGNLKRLIKTRKE</sequence>
<dbReference type="GO" id="GO:0006281">
    <property type="term" value="P:DNA repair"/>
    <property type="evidence" value="ECO:0007669"/>
    <property type="project" value="InterPro"/>
</dbReference>
<name>A0A2S0M9F1_MEGEL</name>
<dbReference type="AlphaFoldDB" id="A0A2S0M9F1"/>